<protein>
    <submittedName>
        <fullName evidence="2">Uncharacterized protein</fullName>
    </submittedName>
</protein>
<reference evidence="2 3" key="1">
    <citation type="submission" date="2019-05" db="EMBL/GenBank/DDBJ databases">
        <title>Mikania micrantha, genome provides insights into the molecular mechanism of rapid growth.</title>
        <authorList>
            <person name="Liu B."/>
        </authorList>
    </citation>
    <scope>NUCLEOTIDE SEQUENCE [LARGE SCALE GENOMIC DNA]</scope>
    <source>
        <strain evidence="2">NLD-2019</strain>
        <tissue evidence="2">Leaf</tissue>
    </source>
</reference>
<comment type="caution">
    <text evidence="2">The sequence shown here is derived from an EMBL/GenBank/DDBJ whole genome shotgun (WGS) entry which is preliminary data.</text>
</comment>
<name>A0A5N6P3S4_9ASTR</name>
<organism evidence="2 3">
    <name type="scientific">Mikania micrantha</name>
    <name type="common">bitter vine</name>
    <dbReference type="NCBI Taxonomy" id="192012"/>
    <lineage>
        <taxon>Eukaryota</taxon>
        <taxon>Viridiplantae</taxon>
        <taxon>Streptophyta</taxon>
        <taxon>Embryophyta</taxon>
        <taxon>Tracheophyta</taxon>
        <taxon>Spermatophyta</taxon>
        <taxon>Magnoliopsida</taxon>
        <taxon>eudicotyledons</taxon>
        <taxon>Gunneridae</taxon>
        <taxon>Pentapetalae</taxon>
        <taxon>asterids</taxon>
        <taxon>campanulids</taxon>
        <taxon>Asterales</taxon>
        <taxon>Asteraceae</taxon>
        <taxon>Asteroideae</taxon>
        <taxon>Heliantheae alliance</taxon>
        <taxon>Eupatorieae</taxon>
        <taxon>Mikania</taxon>
    </lineage>
</organism>
<dbReference type="AlphaFoldDB" id="A0A5N6P3S4"/>
<accession>A0A5N6P3S4</accession>
<dbReference type="Proteomes" id="UP000326396">
    <property type="component" value="Linkage Group LG14"/>
</dbReference>
<dbReference type="EMBL" id="SZYD01000006">
    <property type="protein sequence ID" value="KAD5960347.1"/>
    <property type="molecule type" value="Genomic_DNA"/>
</dbReference>
<evidence type="ECO:0000256" key="1">
    <source>
        <dbReference type="SAM" id="MobiDB-lite"/>
    </source>
</evidence>
<evidence type="ECO:0000313" key="3">
    <source>
        <dbReference type="Proteomes" id="UP000326396"/>
    </source>
</evidence>
<sequence length="157" mass="18277">MNDEYNSQLVQKALTWVFQKWRRTTKNASSSTPSVHEQQPPEEPEYTHNRHSVHRQRVHKWAILDDEFENWSTNVKEFYLNRDASFCYIGVFNTPLQLDRNFGEQFWPNSNTHHCLLHPIPQCLESLQECLLAGLQEGLPSGLQTGLQAKAGCLPHY</sequence>
<evidence type="ECO:0000313" key="2">
    <source>
        <dbReference type="EMBL" id="KAD5960347.1"/>
    </source>
</evidence>
<proteinExistence type="predicted"/>
<feature type="region of interest" description="Disordered" evidence="1">
    <location>
        <begin position="27"/>
        <end position="51"/>
    </location>
</feature>
<keyword evidence="3" id="KW-1185">Reference proteome</keyword>
<gene>
    <name evidence="2" type="ORF">E3N88_11819</name>
</gene>
<feature type="compositionally biased region" description="Polar residues" evidence="1">
    <location>
        <begin position="27"/>
        <end position="37"/>
    </location>
</feature>